<evidence type="ECO:0000313" key="1">
    <source>
        <dbReference type="EMBL" id="RAP72695.1"/>
    </source>
</evidence>
<comment type="caution">
    <text evidence="1">The sequence shown here is derived from an EMBL/GenBank/DDBJ whole genome shotgun (WGS) entry which is preliminary data.</text>
</comment>
<dbReference type="Proteomes" id="UP000244334">
    <property type="component" value="Unassembled WGS sequence"/>
</dbReference>
<proteinExistence type="predicted"/>
<dbReference type="AlphaFoldDB" id="A0A328TVB4"/>
<organism evidence="1 2">
    <name type="scientific">Candidatus Erwinia dacicola</name>
    <dbReference type="NCBI Taxonomy" id="252393"/>
    <lineage>
        <taxon>Bacteria</taxon>
        <taxon>Pseudomonadati</taxon>
        <taxon>Pseudomonadota</taxon>
        <taxon>Gammaproteobacteria</taxon>
        <taxon>Enterobacterales</taxon>
        <taxon>Erwiniaceae</taxon>
        <taxon>Erwinia</taxon>
    </lineage>
</organism>
<reference evidence="1" key="1">
    <citation type="submission" date="2018-04" db="EMBL/GenBank/DDBJ databases">
        <title>Genomes of the Obligate Erwinia dacicola and Facultative Enterobacter sp. OLF Endosymbionts of the Olive Fruit fly, Bactrocera oleae.</title>
        <authorList>
            <person name="Estes A.M."/>
            <person name="Hearn D.J."/>
            <person name="Agarwal S."/>
            <person name="Pierson E.A."/>
            <person name="Dunning-Hotopp J.C."/>
        </authorList>
    </citation>
    <scope>NUCLEOTIDE SEQUENCE [LARGE SCALE GENOMIC DNA]</scope>
    <source>
        <strain evidence="1">Oroville</strain>
    </source>
</reference>
<evidence type="ECO:0000313" key="2">
    <source>
        <dbReference type="Proteomes" id="UP000244334"/>
    </source>
</evidence>
<protein>
    <submittedName>
        <fullName evidence="1">Uncharacterized protein</fullName>
    </submittedName>
</protein>
<name>A0A328TVB4_9GAMM</name>
<accession>A0A328TVB4</accession>
<sequence length="41" mass="4738">MCGGIPSRDTRVRQHQSNNVIHQRRFLFAQSVPVDDQHAHV</sequence>
<gene>
    <name evidence="1" type="ORF">ACZ87_00477</name>
</gene>
<dbReference type="EMBL" id="LJAM02000018">
    <property type="protein sequence ID" value="RAP72695.1"/>
    <property type="molecule type" value="Genomic_DNA"/>
</dbReference>
<keyword evidence="2" id="KW-1185">Reference proteome</keyword>